<dbReference type="AlphaFoldDB" id="A0A8K0R8Q6"/>
<name>A0A8K0R8Q6_9PLEO</name>
<accession>A0A8K0R8Q6</accession>
<reference evidence="2" key="1">
    <citation type="journal article" date="2021" name="Nat. Commun.">
        <title>Genetic determinants of endophytism in the Arabidopsis root mycobiome.</title>
        <authorList>
            <person name="Mesny F."/>
            <person name="Miyauchi S."/>
            <person name="Thiergart T."/>
            <person name="Pickel B."/>
            <person name="Atanasova L."/>
            <person name="Karlsson M."/>
            <person name="Huettel B."/>
            <person name="Barry K.W."/>
            <person name="Haridas S."/>
            <person name="Chen C."/>
            <person name="Bauer D."/>
            <person name="Andreopoulos W."/>
            <person name="Pangilinan J."/>
            <person name="LaButti K."/>
            <person name="Riley R."/>
            <person name="Lipzen A."/>
            <person name="Clum A."/>
            <person name="Drula E."/>
            <person name="Henrissat B."/>
            <person name="Kohler A."/>
            <person name="Grigoriev I.V."/>
            <person name="Martin F.M."/>
            <person name="Hacquard S."/>
        </authorList>
    </citation>
    <scope>NUCLEOTIDE SEQUENCE</scope>
    <source>
        <strain evidence="2">MPI-SDFR-AT-0120</strain>
    </source>
</reference>
<gene>
    <name evidence="2" type="ORF">FB567DRAFT_579712</name>
</gene>
<keyword evidence="1" id="KW-0812">Transmembrane</keyword>
<keyword evidence="1" id="KW-0472">Membrane</keyword>
<comment type="caution">
    <text evidence="2">The sequence shown here is derived from an EMBL/GenBank/DDBJ whole genome shotgun (WGS) entry which is preliminary data.</text>
</comment>
<sequence>MDNAISVDGLGAIDGEVKQLVGRNLWSWDLCGRCTGRLSCNHTACPWSRNPRLDTFWDLYTRMTDAYSPEILGRTAAIRSHADIVNIMQAILTSRTTTRVDLLRIIFEDGRLNGEKPPTLADQNRAFNIGASIVLLMDFGIWHDEANTSATSNSLVSWRSDTSVDCFIEEAFPRIPTESDTPEIISRLKVSKLMKHAKLVPRATNDIRRHLLLDKKNRTVWVFHQSTAVRELLLASADDPTATLLPRDLMIEVLDTIRYVLFPWDDKSQKLLKSLVLRHGWDKGLLSDLSTPYRSKDDPEPSYAYFSDRLRELHEEVSSPTPHGWLERRLQRKNETYMLKATMYGVFIAVTLGFLGLGVAIFQAWVGYQQWKHPVKDS</sequence>
<evidence type="ECO:0000313" key="3">
    <source>
        <dbReference type="Proteomes" id="UP000813461"/>
    </source>
</evidence>
<protein>
    <submittedName>
        <fullName evidence="2">Uncharacterized protein</fullName>
    </submittedName>
</protein>
<evidence type="ECO:0000256" key="1">
    <source>
        <dbReference type="SAM" id="Phobius"/>
    </source>
</evidence>
<dbReference type="OrthoDB" id="5428890at2759"/>
<dbReference type="Proteomes" id="UP000813461">
    <property type="component" value="Unassembled WGS sequence"/>
</dbReference>
<keyword evidence="3" id="KW-1185">Reference proteome</keyword>
<organism evidence="2 3">
    <name type="scientific">Paraphoma chrysanthemicola</name>
    <dbReference type="NCBI Taxonomy" id="798071"/>
    <lineage>
        <taxon>Eukaryota</taxon>
        <taxon>Fungi</taxon>
        <taxon>Dikarya</taxon>
        <taxon>Ascomycota</taxon>
        <taxon>Pezizomycotina</taxon>
        <taxon>Dothideomycetes</taxon>
        <taxon>Pleosporomycetidae</taxon>
        <taxon>Pleosporales</taxon>
        <taxon>Pleosporineae</taxon>
        <taxon>Phaeosphaeriaceae</taxon>
        <taxon>Paraphoma</taxon>
    </lineage>
</organism>
<evidence type="ECO:0000313" key="2">
    <source>
        <dbReference type="EMBL" id="KAH7087667.1"/>
    </source>
</evidence>
<keyword evidence="1" id="KW-1133">Transmembrane helix</keyword>
<dbReference type="EMBL" id="JAGMVJ010000009">
    <property type="protein sequence ID" value="KAH7087667.1"/>
    <property type="molecule type" value="Genomic_DNA"/>
</dbReference>
<feature type="transmembrane region" description="Helical" evidence="1">
    <location>
        <begin position="341"/>
        <end position="366"/>
    </location>
</feature>
<proteinExistence type="predicted"/>